<comment type="caution">
    <text evidence="2">The sequence shown here is derived from an EMBL/GenBank/DDBJ whole genome shotgun (WGS) entry which is preliminary data.</text>
</comment>
<name>A0A9D4BP18_DREPO</name>
<accession>A0A9D4BP18</accession>
<evidence type="ECO:0000256" key="1">
    <source>
        <dbReference type="SAM" id="MobiDB-lite"/>
    </source>
</evidence>
<proteinExistence type="predicted"/>
<dbReference type="EMBL" id="JAIWYP010000015">
    <property type="protein sequence ID" value="KAH3703264.1"/>
    <property type="molecule type" value="Genomic_DNA"/>
</dbReference>
<organism evidence="2 3">
    <name type="scientific">Dreissena polymorpha</name>
    <name type="common">Zebra mussel</name>
    <name type="synonym">Mytilus polymorpha</name>
    <dbReference type="NCBI Taxonomy" id="45954"/>
    <lineage>
        <taxon>Eukaryota</taxon>
        <taxon>Metazoa</taxon>
        <taxon>Spiralia</taxon>
        <taxon>Lophotrochozoa</taxon>
        <taxon>Mollusca</taxon>
        <taxon>Bivalvia</taxon>
        <taxon>Autobranchia</taxon>
        <taxon>Heteroconchia</taxon>
        <taxon>Euheterodonta</taxon>
        <taxon>Imparidentia</taxon>
        <taxon>Neoheterodontei</taxon>
        <taxon>Myida</taxon>
        <taxon>Dreissenoidea</taxon>
        <taxon>Dreissenidae</taxon>
        <taxon>Dreissena</taxon>
    </lineage>
</organism>
<keyword evidence="3" id="KW-1185">Reference proteome</keyword>
<evidence type="ECO:0000313" key="3">
    <source>
        <dbReference type="Proteomes" id="UP000828390"/>
    </source>
</evidence>
<sequence>MGNRLKTSVLRSNHCITQHIHLESPVTSRKGWMITMKEWRRWTDSWQIGTTSTGGRWAGCPSGGSCEGTTNASFNKK</sequence>
<evidence type="ECO:0000313" key="2">
    <source>
        <dbReference type="EMBL" id="KAH3703264.1"/>
    </source>
</evidence>
<dbReference type="Proteomes" id="UP000828390">
    <property type="component" value="Unassembled WGS sequence"/>
</dbReference>
<reference evidence="2" key="2">
    <citation type="submission" date="2020-11" db="EMBL/GenBank/DDBJ databases">
        <authorList>
            <person name="McCartney M.A."/>
            <person name="Auch B."/>
            <person name="Kono T."/>
            <person name="Mallez S."/>
            <person name="Becker A."/>
            <person name="Gohl D.M."/>
            <person name="Silverstein K.A.T."/>
            <person name="Koren S."/>
            <person name="Bechman K.B."/>
            <person name="Herman A."/>
            <person name="Abrahante J.E."/>
            <person name="Garbe J."/>
        </authorList>
    </citation>
    <scope>NUCLEOTIDE SEQUENCE</scope>
    <source>
        <strain evidence="2">Duluth1</strain>
        <tissue evidence="2">Whole animal</tissue>
    </source>
</reference>
<dbReference type="AlphaFoldDB" id="A0A9D4BP18"/>
<feature type="compositionally biased region" description="Polar residues" evidence="1">
    <location>
        <begin position="67"/>
        <end position="77"/>
    </location>
</feature>
<feature type="region of interest" description="Disordered" evidence="1">
    <location>
        <begin position="52"/>
        <end position="77"/>
    </location>
</feature>
<gene>
    <name evidence="2" type="ORF">DPMN_078296</name>
</gene>
<reference evidence="2" key="1">
    <citation type="journal article" date="2019" name="bioRxiv">
        <title>The Genome of the Zebra Mussel, Dreissena polymorpha: A Resource for Invasive Species Research.</title>
        <authorList>
            <person name="McCartney M.A."/>
            <person name="Auch B."/>
            <person name="Kono T."/>
            <person name="Mallez S."/>
            <person name="Zhang Y."/>
            <person name="Obille A."/>
            <person name="Becker A."/>
            <person name="Abrahante J.E."/>
            <person name="Garbe J."/>
            <person name="Badalamenti J.P."/>
            <person name="Herman A."/>
            <person name="Mangelson H."/>
            <person name="Liachko I."/>
            <person name="Sullivan S."/>
            <person name="Sone E.D."/>
            <person name="Koren S."/>
            <person name="Silverstein K.A.T."/>
            <person name="Beckman K.B."/>
            <person name="Gohl D.M."/>
        </authorList>
    </citation>
    <scope>NUCLEOTIDE SEQUENCE</scope>
    <source>
        <strain evidence="2">Duluth1</strain>
        <tissue evidence="2">Whole animal</tissue>
    </source>
</reference>
<protein>
    <submittedName>
        <fullName evidence="2">Uncharacterized protein</fullName>
    </submittedName>
</protein>